<dbReference type="PROSITE" id="PS50885">
    <property type="entry name" value="HAMP"/>
    <property type="match status" value="1"/>
</dbReference>
<dbReference type="Pfam" id="PF00512">
    <property type="entry name" value="HisKA"/>
    <property type="match status" value="1"/>
</dbReference>
<feature type="domain" description="HAMP" evidence="12">
    <location>
        <begin position="199"/>
        <end position="259"/>
    </location>
</feature>
<evidence type="ECO:0000256" key="9">
    <source>
        <dbReference type="ARBA" id="ARBA00023012"/>
    </source>
</evidence>
<dbReference type="Gene3D" id="1.10.287.130">
    <property type="match status" value="1"/>
</dbReference>
<keyword evidence="6" id="KW-0812">Transmembrane</keyword>
<keyword evidence="9" id="KW-0902">Two-component regulatory system</keyword>
<reference evidence="14" key="1">
    <citation type="journal article" date="2019" name="Int. J. Syst. Evol. Microbiol.">
        <title>The Global Catalogue of Microorganisms (GCM) 10K type strain sequencing project: providing services to taxonomists for standard genome sequencing and annotation.</title>
        <authorList>
            <consortium name="The Broad Institute Genomics Platform"/>
            <consortium name="The Broad Institute Genome Sequencing Center for Infectious Disease"/>
            <person name="Wu L."/>
            <person name="Ma J."/>
        </authorList>
    </citation>
    <scope>NUCLEOTIDE SEQUENCE [LARGE SCALE GENOMIC DNA]</scope>
    <source>
        <strain evidence="14">JCM 13006</strain>
    </source>
</reference>
<dbReference type="Gene3D" id="6.10.340.10">
    <property type="match status" value="1"/>
</dbReference>
<evidence type="ECO:0000256" key="1">
    <source>
        <dbReference type="ARBA" id="ARBA00000085"/>
    </source>
</evidence>
<dbReference type="Gene3D" id="3.30.565.10">
    <property type="entry name" value="Histidine kinase-like ATPase, C-terminal domain"/>
    <property type="match status" value="1"/>
</dbReference>
<evidence type="ECO:0000313" key="14">
    <source>
        <dbReference type="Proteomes" id="UP001501752"/>
    </source>
</evidence>
<dbReference type="SMART" id="SM00304">
    <property type="entry name" value="HAMP"/>
    <property type="match status" value="1"/>
</dbReference>
<evidence type="ECO:0000259" key="12">
    <source>
        <dbReference type="PROSITE" id="PS50885"/>
    </source>
</evidence>
<comment type="caution">
    <text evidence="13">The sequence shown here is derived from an EMBL/GenBank/DDBJ whole genome shotgun (WGS) entry which is preliminary data.</text>
</comment>
<dbReference type="EMBL" id="BAABIS010000001">
    <property type="protein sequence ID" value="GAA4835106.1"/>
    <property type="molecule type" value="Genomic_DNA"/>
</dbReference>
<dbReference type="SUPFAM" id="SSF47384">
    <property type="entry name" value="Homodimeric domain of signal transducing histidine kinase"/>
    <property type="match status" value="1"/>
</dbReference>
<keyword evidence="7 13" id="KW-0418">Kinase</keyword>
<dbReference type="Proteomes" id="UP001501752">
    <property type="component" value="Unassembled WGS sequence"/>
</dbReference>
<keyword evidence="14" id="KW-1185">Reference proteome</keyword>
<comment type="catalytic activity">
    <reaction evidence="1">
        <text>ATP + protein L-histidine = ADP + protein N-phospho-L-histidine.</text>
        <dbReference type="EC" id="2.7.13.3"/>
    </reaction>
</comment>
<dbReference type="PANTHER" id="PTHR45436">
    <property type="entry name" value="SENSOR HISTIDINE KINASE YKOH"/>
    <property type="match status" value="1"/>
</dbReference>
<dbReference type="InterPro" id="IPR003594">
    <property type="entry name" value="HATPase_dom"/>
</dbReference>
<dbReference type="PROSITE" id="PS50109">
    <property type="entry name" value="HIS_KIN"/>
    <property type="match status" value="1"/>
</dbReference>
<dbReference type="EC" id="2.7.13.3" evidence="3"/>
<dbReference type="Pfam" id="PF00672">
    <property type="entry name" value="HAMP"/>
    <property type="match status" value="1"/>
</dbReference>
<evidence type="ECO:0000313" key="13">
    <source>
        <dbReference type="EMBL" id="GAA4835106.1"/>
    </source>
</evidence>
<comment type="subcellular location">
    <subcellularLocation>
        <location evidence="2">Cell membrane</location>
    </subcellularLocation>
</comment>
<sequence length="487" mass="51595">MSRRAARRPRLVPRTLRARLVAGLLALLVLAFVGVGLATTAALRHFLVDRLDQQLAVAGGRYAASLEHGAPTDGADTRAQAPGTFGARLVSGRVTAAGVVDGDADDGVEPNDDDGVTLTSAEQRAVAALPVDGAARTVGIAALGDYRLRAVSGRDGDVLVTGLPLHPVEETTERLISLELTVFAVALVAVGVAGTLWVRWSLRPLERVAGTAEEVSELPLDSGAVALSHRVPDDDPRTEVGRVGASLNRMLDHIGSSLNRRHEIEERLRAFAADASHELRTPVATVRGHAELALRHPGPVPDPVHHSLERIDAEARRMGAIVEDLLLLARLDAGRPLADEEVDLTRIALDAVADAQATGPDHRWLLELPAEPVLVRGDADRLRQVVTNLLANARSHTPPGTRVTLGVEAAERSVRLVVADTGPGIPPELIDRVFERFVRGDRARSRSTGSTGLGLAIVRAVVTAHGGVAEVRSTADGTVFTVLLPRT</sequence>
<dbReference type="PANTHER" id="PTHR45436:SF5">
    <property type="entry name" value="SENSOR HISTIDINE KINASE TRCS"/>
    <property type="match status" value="1"/>
</dbReference>
<dbReference type="SUPFAM" id="SSF55874">
    <property type="entry name" value="ATPase domain of HSP90 chaperone/DNA topoisomerase II/histidine kinase"/>
    <property type="match status" value="1"/>
</dbReference>
<organism evidence="13 14">
    <name type="scientific">Kitasatospora terrestris</name>
    <dbReference type="NCBI Taxonomy" id="258051"/>
    <lineage>
        <taxon>Bacteria</taxon>
        <taxon>Bacillati</taxon>
        <taxon>Actinomycetota</taxon>
        <taxon>Actinomycetes</taxon>
        <taxon>Kitasatosporales</taxon>
        <taxon>Streptomycetaceae</taxon>
        <taxon>Kitasatospora</taxon>
    </lineage>
</organism>
<name>A0ABP9DA77_9ACTN</name>
<dbReference type="PRINTS" id="PR00344">
    <property type="entry name" value="BCTRLSENSOR"/>
</dbReference>
<proteinExistence type="predicted"/>
<evidence type="ECO:0000256" key="2">
    <source>
        <dbReference type="ARBA" id="ARBA00004236"/>
    </source>
</evidence>
<dbReference type="GO" id="GO:0016301">
    <property type="term" value="F:kinase activity"/>
    <property type="evidence" value="ECO:0007669"/>
    <property type="project" value="UniProtKB-KW"/>
</dbReference>
<keyword evidence="5" id="KW-0808">Transferase</keyword>
<dbReference type="InterPro" id="IPR003661">
    <property type="entry name" value="HisK_dim/P_dom"/>
</dbReference>
<evidence type="ECO:0000256" key="5">
    <source>
        <dbReference type="ARBA" id="ARBA00022679"/>
    </source>
</evidence>
<dbReference type="InterPro" id="IPR003660">
    <property type="entry name" value="HAMP_dom"/>
</dbReference>
<dbReference type="SMART" id="SM00388">
    <property type="entry name" value="HisKA"/>
    <property type="match status" value="1"/>
</dbReference>
<evidence type="ECO:0000256" key="8">
    <source>
        <dbReference type="ARBA" id="ARBA00022989"/>
    </source>
</evidence>
<dbReference type="InterPro" id="IPR004358">
    <property type="entry name" value="Sig_transdc_His_kin-like_C"/>
</dbReference>
<evidence type="ECO:0000256" key="4">
    <source>
        <dbReference type="ARBA" id="ARBA00022553"/>
    </source>
</evidence>
<dbReference type="CDD" id="cd00082">
    <property type="entry name" value="HisKA"/>
    <property type="match status" value="1"/>
</dbReference>
<accession>A0ABP9DA77</accession>
<keyword evidence="8" id="KW-1133">Transmembrane helix</keyword>
<evidence type="ECO:0000256" key="6">
    <source>
        <dbReference type="ARBA" id="ARBA00022692"/>
    </source>
</evidence>
<keyword evidence="10" id="KW-0472">Membrane</keyword>
<evidence type="ECO:0000256" key="10">
    <source>
        <dbReference type="ARBA" id="ARBA00023136"/>
    </source>
</evidence>
<dbReference type="CDD" id="cd00075">
    <property type="entry name" value="HATPase"/>
    <property type="match status" value="1"/>
</dbReference>
<dbReference type="Pfam" id="PF02518">
    <property type="entry name" value="HATPase_c"/>
    <property type="match status" value="1"/>
</dbReference>
<evidence type="ECO:0000259" key="11">
    <source>
        <dbReference type="PROSITE" id="PS50109"/>
    </source>
</evidence>
<protein>
    <recommendedName>
        <fullName evidence="3">histidine kinase</fullName>
        <ecNumber evidence="3">2.7.13.3</ecNumber>
    </recommendedName>
</protein>
<gene>
    <name evidence="13" type="ORF">GCM10023235_07250</name>
</gene>
<dbReference type="InterPro" id="IPR050428">
    <property type="entry name" value="TCS_sensor_his_kinase"/>
</dbReference>
<dbReference type="InterPro" id="IPR005467">
    <property type="entry name" value="His_kinase_dom"/>
</dbReference>
<dbReference type="InterPro" id="IPR036097">
    <property type="entry name" value="HisK_dim/P_sf"/>
</dbReference>
<feature type="domain" description="Histidine kinase" evidence="11">
    <location>
        <begin position="274"/>
        <end position="487"/>
    </location>
</feature>
<dbReference type="SMART" id="SM00387">
    <property type="entry name" value="HATPase_c"/>
    <property type="match status" value="1"/>
</dbReference>
<dbReference type="RefSeq" id="WP_345695283.1">
    <property type="nucleotide sequence ID" value="NZ_BAABIS010000001.1"/>
</dbReference>
<keyword evidence="4" id="KW-0597">Phosphoprotein</keyword>
<evidence type="ECO:0000256" key="7">
    <source>
        <dbReference type="ARBA" id="ARBA00022777"/>
    </source>
</evidence>
<evidence type="ECO:0000256" key="3">
    <source>
        <dbReference type="ARBA" id="ARBA00012438"/>
    </source>
</evidence>
<dbReference type="InterPro" id="IPR036890">
    <property type="entry name" value="HATPase_C_sf"/>
</dbReference>